<dbReference type="Proteomes" id="UP000324222">
    <property type="component" value="Unassembled WGS sequence"/>
</dbReference>
<keyword evidence="2" id="KW-1185">Reference proteome</keyword>
<proteinExistence type="predicted"/>
<name>A0A5B7D4Y2_PORTR</name>
<comment type="caution">
    <text evidence="1">The sequence shown here is derived from an EMBL/GenBank/DDBJ whole genome shotgun (WGS) entry which is preliminary data.</text>
</comment>
<gene>
    <name evidence="1" type="ORF">E2C01_009410</name>
</gene>
<evidence type="ECO:0000313" key="1">
    <source>
        <dbReference type="EMBL" id="MPC16581.1"/>
    </source>
</evidence>
<sequence>MRRSCRRSYQHIGVQTVTAHSMHHNPRIVQLHHTHHSAICGVSILTRHAPRQPTTLTLHFHLPCSQSQTACPPTLPTQKPEKRRLESSPVGTHCCCLGPYVGRIATLG</sequence>
<dbReference type="AlphaFoldDB" id="A0A5B7D4Y2"/>
<protein>
    <submittedName>
        <fullName evidence="1">Uncharacterized protein</fullName>
    </submittedName>
</protein>
<organism evidence="1 2">
    <name type="scientific">Portunus trituberculatus</name>
    <name type="common">Swimming crab</name>
    <name type="synonym">Neptunus trituberculatus</name>
    <dbReference type="NCBI Taxonomy" id="210409"/>
    <lineage>
        <taxon>Eukaryota</taxon>
        <taxon>Metazoa</taxon>
        <taxon>Ecdysozoa</taxon>
        <taxon>Arthropoda</taxon>
        <taxon>Crustacea</taxon>
        <taxon>Multicrustacea</taxon>
        <taxon>Malacostraca</taxon>
        <taxon>Eumalacostraca</taxon>
        <taxon>Eucarida</taxon>
        <taxon>Decapoda</taxon>
        <taxon>Pleocyemata</taxon>
        <taxon>Brachyura</taxon>
        <taxon>Eubrachyura</taxon>
        <taxon>Portunoidea</taxon>
        <taxon>Portunidae</taxon>
        <taxon>Portuninae</taxon>
        <taxon>Portunus</taxon>
    </lineage>
</organism>
<reference evidence="1 2" key="1">
    <citation type="submission" date="2019-05" db="EMBL/GenBank/DDBJ databases">
        <title>Another draft genome of Portunus trituberculatus and its Hox gene families provides insights of decapod evolution.</title>
        <authorList>
            <person name="Jeong J.-H."/>
            <person name="Song I."/>
            <person name="Kim S."/>
            <person name="Choi T."/>
            <person name="Kim D."/>
            <person name="Ryu S."/>
            <person name="Kim W."/>
        </authorList>
    </citation>
    <scope>NUCLEOTIDE SEQUENCE [LARGE SCALE GENOMIC DNA]</scope>
    <source>
        <tissue evidence="1">Muscle</tissue>
    </source>
</reference>
<evidence type="ECO:0000313" key="2">
    <source>
        <dbReference type="Proteomes" id="UP000324222"/>
    </source>
</evidence>
<accession>A0A5B7D4Y2</accession>
<dbReference type="EMBL" id="VSRR010000518">
    <property type="protein sequence ID" value="MPC16581.1"/>
    <property type="molecule type" value="Genomic_DNA"/>
</dbReference>